<organism evidence="1 2">
    <name type="scientific">Streptomyces adustus</name>
    <dbReference type="NCBI Taxonomy" id="1609272"/>
    <lineage>
        <taxon>Bacteria</taxon>
        <taxon>Bacillati</taxon>
        <taxon>Actinomycetota</taxon>
        <taxon>Actinomycetes</taxon>
        <taxon>Kitasatosporales</taxon>
        <taxon>Streptomycetaceae</taxon>
        <taxon>Streptomyces</taxon>
    </lineage>
</organism>
<dbReference type="Gene3D" id="3.40.50.300">
    <property type="entry name" value="P-loop containing nucleotide triphosphate hydrolases"/>
    <property type="match status" value="1"/>
</dbReference>
<name>A0A5N8V643_9ACTN</name>
<dbReference type="RefSeq" id="WP_152884293.1">
    <property type="nucleotide sequence ID" value="NZ_VJZD01000003.1"/>
</dbReference>
<sequence>MPIDVLVGPAGAGKTLLALDRTNTGSRSYFDPYHWNEGADVHFVSAHDESSLAAGLTDLARRLAAKEAARDGGDRWHGRRTPEDRALSALMQSPGNWVLLLDGLDDPRMVARAWTPAGLLRRNLRRASRNGFGQIIVTSRLGDREAWPPWVTVAPVGPLSAPSAGEQLRRHGGAAAGTSKEVEQLAVRLGGHPLTLRIAGNHLQIGSTRKTGVNADAYRDYEALLDAGAARRGVPGPGTPQLETLAAVCELALDLAARRGIPRARLILRLLSCFAAASFPSELLVPQELDRLIPGLCGDRPDGDQAPSFTGGELQMTVQTLRSLGLLHTFGPDRAIDRQDRYLALDPAVAQAQRDALAADPAQAAVLKAAAVELLHRQAVSATSEQSQAWWWPVLLPHVEALGRNLPAMDRACAERLRDTADRVAAGLRHNGQVRAAVLLRSSIEALGAG</sequence>
<keyword evidence="2" id="KW-1185">Reference proteome</keyword>
<dbReference type="InterPro" id="IPR027417">
    <property type="entry name" value="P-loop_NTPase"/>
</dbReference>
<dbReference type="SUPFAM" id="SSF52540">
    <property type="entry name" value="P-loop containing nucleoside triphosphate hydrolases"/>
    <property type="match status" value="1"/>
</dbReference>
<protein>
    <submittedName>
        <fullName evidence="1">Uncharacterized protein</fullName>
    </submittedName>
</protein>
<evidence type="ECO:0000313" key="2">
    <source>
        <dbReference type="Proteomes" id="UP000325849"/>
    </source>
</evidence>
<evidence type="ECO:0000313" key="1">
    <source>
        <dbReference type="EMBL" id="MPY30082.1"/>
    </source>
</evidence>
<comment type="caution">
    <text evidence="1">The sequence shown here is derived from an EMBL/GenBank/DDBJ whole genome shotgun (WGS) entry which is preliminary data.</text>
</comment>
<gene>
    <name evidence="1" type="ORF">FNH09_01705</name>
</gene>
<proteinExistence type="predicted"/>
<accession>A0A5N8V643</accession>
<dbReference type="Proteomes" id="UP000325849">
    <property type="component" value="Unassembled WGS sequence"/>
</dbReference>
<dbReference type="AlphaFoldDB" id="A0A5N8V643"/>
<dbReference type="EMBL" id="VJZD01000003">
    <property type="protein sequence ID" value="MPY30082.1"/>
    <property type="molecule type" value="Genomic_DNA"/>
</dbReference>
<dbReference type="OrthoDB" id="127785at2"/>
<reference evidence="1 2" key="1">
    <citation type="submission" date="2019-07" db="EMBL/GenBank/DDBJ databases">
        <title>New species of Amycolatopsis and Streptomyces.</title>
        <authorList>
            <person name="Duangmal K."/>
            <person name="Teo W.F.A."/>
            <person name="Lipun K."/>
        </authorList>
    </citation>
    <scope>NUCLEOTIDE SEQUENCE [LARGE SCALE GENOMIC DNA]</scope>
    <source>
        <strain evidence="1 2">NBRC 109810</strain>
    </source>
</reference>